<feature type="binding site" evidence="1">
    <location>
        <position position="33"/>
    </location>
    <ligand>
        <name>S-adenosyl-L-methionine</name>
        <dbReference type="ChEBI" id="CHEBI:59789"/>
    </ligand>
</feature>
<evidence type="ECO:0000256" key="1">
    <source>
        <dbReference type="HAMAP-Rule" id="MF_00934"/>
    </source>
</evidence>
<dbReference type="InterPro" id="IPR029063">
    <property type="entry name" value="SAM-dependent_MTases_sf"/>
</dbReference>
<dbReference type="PANTHER" id="PTHR37426:SF1">
    <property type="entry name" value="RIBOSOMAL RNA LARGE SUBUNIT METHYLTRANSFERASE J"/>
    <property type="match status" value="1"/>
</dbReference>
<feature type="active site" description="Proton acceptor" evidence="1">
    <location>
        <position position="174"/>
    </location>
</feature>
<keyword evidence="1" id="KW-0694">RNA-binding</keyword>
<comment type="function">
    <text evidence="1">Specifically methylates the adenine in position 2030 of 23S rRNA.</text>
</comment>
<dbReference type="PANTHER" id="PTHR37426">
    <property type="entry name" value="RIBOSOMAL RNA LARGE SUBUNIT METHYLTRANSFERASE J"/>
    <property type="match status" value="1"/>
</dbReference>
<protein>
    <recommendedName>
        <fullName evidence="1">Ribosomal RNA large subunit methyltransferase J</fullName>
        <ecNumber evidence="1">2.1.1.266</ecNumber>
    </recommendedName>
    <alternativeName>
        <fullName evidence="1">23S rRNA (adenine(2030)-N6)-methyltransferase</fullName>
    </alternativeName>
    <alternativeName>
        <fullName evidence="1">23S rRNA m6A2030 methyltransferase</fullName>
    </alternativeName>
</protein>
<organism evidence="2 3">
    <name type="scientific">Roseovarius tolerans</name>
    <dbReference type="NCBI Taxonomy" id="74031"/>
    <lineage>
        <taxon>Bacteria</taxon>
        <taxon>Pseudomonadati</taxon>
        <taxon>Pseudomonadota</taxon>
        <taxon>Alphaproteobacteria</taxon>
        <taxon>Rhodobacterales</taxon>
        <taxon>Roseobacteraceae</taxon>
        <taxon>Roseovarius</taxon>
    </lineage>
</organism>
<keyword evidence="1" id="KW-0949">S-adenosyl-L-methionine</keyword>
<name>A0A1H8CQH0_9RHOB</name>
<dbReference type="HAMAP" id="MF_00934">
    <property type="entry name" value="23SrRNA_methyltr_J"/>
    <property type="match status" value="1"/>
</dbReference>
<feature type="binding site" evidence="1">
    <location>
        <begin position="153"/>
        <end position="154"/>
    </location>
    <ligand>
        <name>S-adenosyl-L-methionine</name>
        <dbReference type="ChEBI" id="CHEBI:59789"/>
    </ligand>
</feature>
<proteinExistence type="inferred from homology"/>
<feature type="binding site" evidence="1">
    <location>
        <position position="174"/>
    </location>
    <ligand>
        <name>S-adenosyl-L-methionine</name>
        <dbReference type="ChEBI" id="CHEBI:59789"/>
    </ligand>
</feature>
<dbReference type="InterPro" id="IPR007473">
    <property type="entry name" value="RlmJ"/>
</dbReference>
<dbReference type="Pfam" id="PF04378">
    <property type="entry name" value="RsmJ"/>
    <property type="match status" value="1"/>
</dbReference>
<evidence type="ECO:0000313" key="3">
    <source>
        <dbReference type="Proteomes" id="UP000182160"/>
    </source>
</evidence>
<gene>
    <name evidence="1" type="primary">rlmJ</name>
    <name evidence="2" type="ORF">SAMN04488077_11085</name>
</gene>
<dbReference type="GO" id="GO:0003723">
    <property type="term" value="F:RNA binding"/>
    <property type="evidence" value="ECO:0007669"/>
    <property type="project" value="UniProtKB-UniRule"/>
</dbReference>
<feature type="binding site" evidence="1">
    <location>
        <position position="129"/>
    </location>
    <ligand>
        <name>S-adenosyl-L-methionine</name>
        <dbReference type="ChEBI" id="CHEBI:59789"/>
    </ligand>
</feature>
<feature type="site" description="Interaction with substrate rRNA" evidence="1">
    <location>
        <position position="18"/>
    </location>
</feature>
<feature type="binding site" evidence="1">
    <location>
        <position position="111"/>
    </location>
    <ligand>
        <name>S-adenosyl-L-methionine</name>
        <dbReference type="ChEBI" id="CHEBI:59789"/>
    </ligand>
</feature>
<sequence length="273" mass="30191">MPSSPVRNRLLLGRMLSYQHHYHAGNPADVHKHALLAWALDYLTRKDKPLSYIETHAGRGLYDLSDAAAHKTGEAAQGIGRLETAIAATHPYRLRLDATRAKHGAHAYPGSPLIAALSLRAGDSLHLAELHPGEHALLASHLAPYRARLRQEDGFAMAQTLCPPMPRRGLLLADPSYEVKTEYDSIPRHFAQIARKWNVGILMLWYPILTSGIHTAMLTHLGAIFPEALRHEVRFPPVRAGHRMAGSGMFVVNPPYGLREEAARLTEIYAAQA</sequence>
<dbReference type="EC" id="2.1.1.266" evidence="1"/>
<keyword evidence="1 2" id="KW-0808">Transferase</keyword>
<feature type="binding site" evidence="1">
    <location>
        <position position="56"/>
    </location>
    <ligand>
        <name>S-adenosyl-L-methionine</name>
        <dbReference type="ChEBI" id="CHEBI:59789"/>
    </ligand>
</feature>
<dbReference type="GO" id="GO:0005829">
    <property type="term" value="C:cytosol"/>
    <property type="evidence" value="ECO:0007669"/>
    <property type="project" value="TreeGrafter"/>
</dbReference>
<dbReference type="Gene3D" id="3.40.50.150">
    <property type="entry name" value="Vaccinia Virus protein VP39"/>
    <property type="match status" value="1"/>
</dbReference>
<comment type="subunit">
    <text evidence="1">Monomer.</text>
</comment>
<dbReference type="AlphaFoldDB" id="A0A1H8CQH0"/>
<evidence type="ECO:0000313" key="2">
    <source>
        <dbReference type="EMBL" id="SEM97403.1"/>
    </source>
</evidence>
<dbReference type="GO" id="GO:0036307">
    <property type="term" value="F:23S rRNA (adenine(2030)-N(6))-methyltransferase activity"/>
    <property type="evidence" value="ECO:0007669"/>
    <property type="project" value="UniProtKB-UniRule"/>
</dbReference>
<keyword evidence="1" id="KW-0698">rRNA processing</keyword>
<comment type="catalytic activity">
    <reaction evidence="1">
        <text>adenosine(2030) in 23S rRNA + S-adenosyl-L-methionine = N(6)-methyladenosine(2030) in 23S rRNA + S-adenosyl-L-homocysteine + H(+)</text>
        <dbReference type="Rhea" id="RHEA:43736"/>
        <dbReference type="Rhea" id="RHEA-COMP:10668"/>
        <dbReference type="Rhea" id="RHEA-COMP:10669"/>
        <dbReference type="ChEBI" id="CHEBI:15378"/>
        <dbReference type="ChEBI" id="CHEBI:57856"/>
        <dbReference type="ChEBI" id="CHEBI:59789"/>
        <dbReference type="ChEBI" id="CHEBI:74411"/>
        <dbReference type="ChEBI" id="CHEBI:74449"/>
        <dbReference type="EC" id="2.1.1.266"/>
    </reaction>
</comment>
<dbReference type="EMBL" id="FOBO01000010">
    <property type="protein sequence ID" value="SEM97403.1"/>
    <property type="molecule type" value="Genomic_DNA"/>
</dbReference>
<reference evidence="2 3" key="1">
    <citation type="submission" date="2016-10" db="EMBL/GenBank/DDBJ databases">
        <authorList>
            <person name="de Groot N.N."/>
        </authorList>
    </citation>
    <scope>NUCLEOTIDE SEQUENCE [LARGE SCALE GENOMIC DNA]</scope>
    <source>
        <strain evidence="2 3">DSM 11457</strain>
    </source>
</reference>
<comment type="similarity">
    <text evidence="1">Belongs to the RlmJ family.</text>
</comment>
<dbReference type="SUPFAM" id="SSF53335">
    <property type="entry name" value="S-adenosyl-L-methionine-dependent methyltransferases"/>
    <property type="match status" value="1"/>
</dbReference>
<accession>A0A1H8CQH0</accession>
<dbReference type="Proteomes" id="UP000182160">
    <property type="component" value="Unassembled WGS sequence"/>
</dbReference>
<keyword evidence="1 2" id="KW-0489">Methyltransferase</keyword>
<dbReference type="GO" id="GO:0070475">
    <property type="term" value="P:rRNA base methylation"/>
    <property type="evidence" value="ECO:0007669"/>
    <property type="project" value="UniProtKB-UniRule"/>
</dbReference>